<dbReference type="Pfam" id="PF22651">
    <property type="entry name" value="OBP47_like"/>
    <property type="match status" value="1"/>
</dbReference>
<accession>A0A8F9S0I5</accession>
<evidence type="ECO:0000256" key="1">
    <source>
        <dbReference type="ARBA" id="ARBA00004613"/>
    </source>
</evidence>
<evidence type="ECO:0000256" key="2">
    <source>
        <dbReference type="ARBA" id="ARBA00008098"/>
    </source>
</evidence>
<dbReference type="PANTHER" id="PTHR21066:SF17">
    <property type="entry name" value="AGAP011368-PA"/>
    <property type="match status" value="1"/>
</dbReference>
<evidence type="ECO:0000256" key="4">
    <source>
        <dbReference type="SAM" id="SignalP"/>
    </source>
</evidence>
<protein>
    <submittedName>
        <fullName evidence="6">OBP2</fullName>
    </submittedName>
</protein>
<feature type="chain" id="PRO_5034377205" evidence="4">
    <location>
        <begin position="19"/>
        <end position="252"/>
    </location>
</feature>
<reference evidence="6" key="1">
    <citation type="submission" date="2020-06" db="EMBL/GenBank/DDBJ databases">
        <authorList>
            <person name="Jia H.R."/>
        </authorList>
    </citation>
    <scope>NUCLEOTIDE SEQUENCE</scope>
</reference>
<dbReference type="PANTHER" id="PTHR21066">
    <property type="entry name" value="ODORANT-BINDING PROTEIN 59A-RELATED"/>
    <property type="match status" value="1"/>
</dbReference>
<dbReference type="AlphaFoldDB" id="A0A8F9S0I5"/>
<dbReference type="Gene3D" id="1.10.238.270">
    <property type="match status" value="1"/>
</dbReference>
<dbReference type="InterPro" id="IPR036728">
    <property type="entry name" value="PBP_GOBP_sf"/>
</dbReference>
<dbReference type="InterPro" id="IPR054577">
    <property type="entry name" value="OBP47-like_dom"/>
</dbReference>
<evidence type="ECO:0000259" key="5">
    <source>
        <dbReference type="Pfam" id="PF22651"/>
    </source>
</evidence>
<comment type="similarity">
    <text evidence="2">Belongs to the PBP/GOBP family.</text>
</comment>
<dbReference type="EMBL" id="MT585317">
    <property type="protein sequence ID" value="QYL00030.1"/>
    <property type="molecule type" value="mRNA"/>
</dbReference>
<keyword evidence="4" id="KW-0732">Signal</keyword>
<dbReference type="GO" id="GO:0005576">
    <property type="term" value="C:extracellular region"/>
    <property type="evidence" value="ECO:0007669"/>
    <property type="project" value="UniProtKB-SubCell"/>
</dbReference>
<comment type="subcellular location">
    <subcellularLocation>
        <location evidence="1">Secreted</location>
    </subcellularLocation>
</comment>
<dbReference type="SUPFAM" id="SSF47565">
    <property type="entry name" value="Insect pheromone/odorant-binding proteins"/>
    <property type="match status" value="1"/>
</dbReference>
<dbReference type="GO" id="GO:0005549">
    <property type="term" value="F:odorant binding"/>
    <property type="evidence" value="ECO:0007669"/>
    <property type="project" value="InterPro"/>
</dbReference>
<feature type="signal peptide" evidence="4">
    <location>
        <begin position="1"/>
        <end position="18"/>
    </location>
</feature>
<feature type="domain" description="OBP47-like" evidence="5">
    <location>
        <begin position="126"/>
        <end position="232"/>
    </location>
</feature>
<proteinExistence type="evidence at transcript level"/>
<dbReference type="InterPro" id="IPR052295">
    <property type="entry name" value="Odorant-binding_protein"/>
</dbReference>
<name>A0A8F9S0I5_9MUSC</name>
<sequence length="252" mass="28937">MLRLSFCFSFFIITLVTANYDFHDPDFNEMLFQDITTEIKDITLRYRRSATDNTACECQEDQPKEEKYDVHCCRGQKPKKSEGLKKAREAKKKCFAEIRGDSDPDADVGFSYDPLTCEGIQAMREKTVCAAECIVKKLDLLDDSGAFKRDALLNHTLSTLVGEGRWNAKMMETYVDGCLNELKTVGNEKSKNVKPSCNPLPLEYHHCIWKKLVEGCPVESQMDTKKCQKIRERLTKGDTSHAQKFYKKLFKN</sequence>
<keyword evidence="3" id="KW-0964">Secreted</keyword>
<organism evidence="6">
    <name type="scientific">Eupeodes corollae</name>
    <dbReference type="NCBI Taxonomy" id="290404"/>
    <lineage>
        <taxon>Eukaryota</taxon>
        <taxon>Metazoa</taxon>
        <taxon>Ecdysozoa</taxon>
        <taxon>Arthropoda</taxon>
        <taxon>Hexapoda</taxon>
        <taxon>Insecta</taxon>
        <taxon>Pterygota</taxon>
        <taxon>Neoptera</taxon>
        <taxon>Endopterygota</taxon>
        <taxon>Diptera</taxon>
        <taxon>Brachycera</taxon>
        <taxon>Muscomorpha</taxon>
        <taxon>Syrphoidea</taxon>
        <taxon>Syrphidae</taxon>
        <taxon>Syrphinae</taxon>
        <taxon>Syrphini</taxon>
        <taxon>Eupeodes</taxon>
        <taxon>Eupeodes</taxon>
    </lineage>
</organism>
<evidence type="ECO:0000313" key="6">
    <source>
        <dbReference type="EMBL" id="QYL00030.1"/>
    </source>
</evidence>
<evidence type="ECO:0000256" key="3">
    <source>
        <dbReference type="ARBA" id="ARBA00022525"/>
    </source>
</evidence>